<dbReference type="SUPFAM" id="SSF53383">
    <property type="entry name" value="PLP-dependent transferases"/>
    <property type="match status" value="1"/>
</dbReference>
<comment type="similarity">
    <text evidence="2 9">Belongs to the class-III pyridoxal-phosphate-dependent aminotransferase family.</text>
</comment>
<dbReference type="GO" id="GO:0009450">
    <property type="term" value="P:gamma-aminobutyric acid catabolic process"/>
    <property type="evidence" value="ECO:0007669"/>
    <property type="project" value="TreeGrafter"/>
</dbReference>
<dbReference type="InterPro" id="IPR015422">
    <property type="entry name" value="PyrdxlP-dep_Trfase_small"/>
</dbReference>
<name>A0A372NPH4_9SPHI</name>
<dbReference type="InterPro" id="IPR005814">
    <property type="entry name" value="Aminotrans_3"/>
</dbReference>
<proteinExistence type="inferred from homology"/>
<comment type="caution">
    <text evidence="10">The sequence shown here is derived from an EMBL/GenBank/DDBJ whole genome shotgun (WGS) entry which is preliminary data.</text>
</comment>
<dbReference type="GO" id="GO:0017000">
    <property type="term" value="P:antibiotic biosynthetic process"/>
    <property type="evidence" value="ECO:0007669"/>
    <property type="project" value="InterPro"/>
</dbReference>
<evidence type="ECO:0000256" key="2">
    <source>
        <dbReference type="ARBA" id="ARBA00008954"/>
    </source>
</evidence>
<gene>
    <name evidence="10" type="ORF">D0C36_22435</name>
</gene>
<dbReference type="Gene3D" id="3.90.1150.10">
    <property type="entry name" value="Aspartate Aminotransferase, domain 1"/>
    <property type="match status" value="1"/>
</dbReference>
<dbReference type="PIRSF" id="PIRSF000521">
    <property type="entry name" value="Transaminase_4ab_Lys_Orn"/>
    <property type="match status" value="1"/>
</dbReference>
<evidence type="ECO:0000256" key="5">
    <source>
        <dbReference type="ARBA" id="ARBA00022679"/>
    </source>
</evidence>
<evidence type="ECO:0000256" key="3">
    <source>
        <dbReference type="ARBA" id="ARBA00013071"/>
    </source>
</evidence>
<evidence type="ECO:0000256" key="7">
    <source>
        <dbReference type="ARBA" id="ARBA00030921"/>
    </source>
</evidence>
<keyword evidence="11" id="KW-1185">Reference proteome</keyword>
<dbReference type="InterPro" id="IPR015421">
    <property type="entry name" value="PyrdxlP-dep_Trfase_major"/>
</dbReference>
<dbReference type="Pfam" id="PF00202">
    <property type="entry name" value="Aminotran_3"/>
    <property type="match status" value="1"/>
</dbReference>
<evidence type="ECO:0000256" key="8">
    <source>
        <dbReference type="ARBA" id="ARBA00050040"/>
    </source>
</evidence>
<dbReference type="NCBIfam" id="TIGR03251">
    <property type="entry name" value="LAT_fam"/>
    <property type="match status" value="1"/>
</dbReference>
<accession>A0A372NPH4</accession>
<dbReference type="GO" id="GO:0030170">
    <property type="term" value="F:pyridoxal phosphate binding"/>
    <property type="evidence" value="ECO:0007669"/>
    <property type="project" value="InterPro"/>
</dbReference>
<protein>
    <recommendedName>
        <fullName evidence="8">L-lysine-epsilon aminotransferase</fullName>
        <ecNumber evidence="3">2.6.1.36</ecNumber>
    </recommendedName>
    <alternativeName>
        <fullName evidence="7">Lysine 6-aminotransferase</fullName>
    </alternativeName>
</protein>
<dbReference type="OrthoDB" id="9801052at2"/>
<dbReference type="GO" id="GO:0045484">
    <property type="term" value="F:L-lysine 6-transaminase activity"/>
    <property type="evidence" value="ECO:0007669"/>
    <property type="project" value="UniProtKB-EC"/>
</dbReference>
<evidence type="ECO:0000256" key="6">
    <source>
        <dbReference type="ARBA" id="ARBA00022898"/>
    </source>
</evidence>
<keyword evidence="4 10" id="KW-0032">Aminotransferase</keyword>
<dbReference type="InterPro" id="IPR015424">
    <property type="entry name" value="PyrdxlP-dep_Trfase"/>
</dbReference>
<dbReference type="Proteomes" id="UP000264217">
    <property type="component" value="Unassembled WGS sequence"/>
</dbReference>
<evidence type="ECO:0000313" key="11">
    <source>
        <dbReference type="Proteomes" id="UP000264217"/>
    </source>
</evidence>
<dbReference type="EMBL" id="QWDC01000004">
    <property type="protein sequence ID" value="RFZ90540.1"/>
    <property type="molecule type" value="Genomic_DNA"/>
</dbReference>
<organism evidence="10 11">
    <name type="scientific">Mucilaginibacter conchicola</name>
    <dbReference type="NCBI Taxonomy" id="2303333"/>
    <lineage>
        <taxon>Bacteria</taxon>
        <taxon>Pseudomonadati</taxon>
        <taxon>Bacteroidota</taxon>
        <taxon>Sphingobacteriia</taxon>
        <taxon>Sphingobacteriales</taxon>
        <taxon>Sphingobacteriaceae</taxon>
        <taxon>Mucilaginibacter</taxon>
    </lineage>
</organism>
<dbReference type="InterPro" id="IPR049704">
    <property type="entry name" value="Aminotrans_3_PPA_site"/>
</dbReference>
<dbReference type="PANTHER" id="PTHR43206:SF2">
    <property type="entry name" value="4-AMINOBUTYRATE AMINOTRANSFERASE GABT"/>
    <property type="match status" value="1"/>
</dbReference>
<evidence type="ECO:0000256" key="4">
    <source>
        <dbReference type="ARBA" id="ARBA00022576"/>
    </source>
</evidence>
<dbReference type="AlphaFoldDB" id="A0A372NPH4"/>
<dbReference type="PANTHER" id="PTHR43206">
    <property type="entry name" value="AMINOTRANSFERASE"/>
    <property type="match status" value="1"/>
</dbReference>
<evidence type="ECO:0000256" key="1">
    <source>
        <dbReference type="ARBA" id="ARBA00001933"/>
    </source>
</evidence>
<dbReference type="EC" id="2.6.1.36" evidence="3"/>
<dbReference type="CDD" id="cd00610">
    <property type="entry name" value="OAT_like"/>
    <property type="match status" value="1"/>
</dbReference>
<dbReference type="Gene3D" id="3.40.640.10">
    <property type="entry name" value="Type I PLP-dependent aspartate aminotransferase-like (Major domain)"/>
    <property type="match status" value="1"/>
</dbReference>
<keyword evidence="6 9" id="KW-0663">Pyridoxal phosphate</keyword>
<evidence type="ECO:0000256" key="9">
    <source>
        <dbReference type="RuleBase" id="RU003560"/>
    </source>
</evidence>
<evidence type="ECO:0000313" key="10">
    <source>
        <dbReference type="EMBL" id="RFZ90540.1"/>
    </source>
</evidence>
<dbReference type="InterPro" id="IPR017657">
    <property type="entry name" value="L-lysine_6-transaminase"/>
</dbReference>
<comment type="cofactor">
    <cofactor evidence="1">
        <name>pyridoxal 5'-phosphate</name>
        <dbReference type="ChEBI" id="CHEBI:597326"/>
    </cofactor>
</comment>
<sequence>MHQMKVTPQTVHDTLSKHILADGFDLTFDMERSQGVHIYDAKNNRTLLDFFTCFASVPLGYNHPKMLNDEGFKKNLMLAALTNPSNSDIYTEQYAQFVDTFDRVGIPDYLPHAFFIAGGSLAIENALKTAMDWKVQKNFAKGYTEEKGHKVLHFEHAFHGRSGYTLSLTNTQPVKTKWFAKFDWPRVSVPEIRFPLTDDNLQDLIFREDQSIAQIKQAFVDNKDDICAIIIEPVQSEGGDKHVRQEFLEQLRILADENDALLIYDEVQTGVGLSGKFWLHEHFGDKARPDIIAFGKKMQVCGILAGTRVDEVEHNVFNTSSRINSTWGGNLVDMVRSAKILDIIEEDKLCDKAAETGAYLQQRLKDIAAKNNNITNVRGKGLLTAFDFPDAATRNRFMDLGLQQHVMFLGCGDKTIRFRPALIIEKENIDAGLGVMEQILPKL</sequence>
<reference evidence="10 11" key="1">
    <citation type="submission" date="2018-08" db="EMBL/GenBank/DDBJ databases">
        <title>Mucilaginibacter sp. MYSH2.</title>
        <authorList>
            <person name="Seo T."/>
        </authorList>
    </citation>
    <scope>NUCLEOTIDE SEQUENCE [LARGE SCALE GENOMIC DNA]</scope>
    <source>
        <strain evidence="10 11">MYSH2</strain>
    </source>
</reference>
<dbReference type="PROSITE" id="PS00600">
    <property type="entry name" value="AA_TRANSFER_CLASS_3"/>
    <property type="match status" value="1"/>
</dbReference>
<keyword evidence="5 10" id="KW-0808">Transferase</keyword>
<dbReference type="RefSeq" id="WP_117393952.1">
    <property type="nucleotide sequence ID" value="NZ_QWDC01000004.1"/>
</dbReference>